<dbReference type="Proteomes" id="UP000215914">
    <property type="component" value="Unassembled WGS sequence"/>
</dbReference>
<name>A0A9K3I6S3_HELAN</name>
<comment type="caution">
    <text evidence="1">The sequence shown here is derived from an EMBL/GenBank/DDBJ whole genome shotgun (WGS) entry which is preliminary data.</text>
</comment>
<accession>A0A9K3I6S3</accession>
<reference evidence="1" key="2">
    <citation type="submission" date="2020-06" db="EMBL/GenBank/DDBJ databases">
        <title>Helianthus annuus Genome sequencing and assembly Release 2.</title>
        <authorList>
            <person name="Gouzy J."/>
            <person name="Langlade N."/>
            <person name="Munos S."/>
        </authorList>
    </citation>
    <scope>NUCLEOTIDE SEQUENCE</scope>
    <source>
        <tissue evidence="1">Leaves</tissue>
    </source>
</reference>
<sequence length="63" mass="6959">MNDDFCIKVLHTSFKTAISGTHSIHNGDSSTHFIHNGGRTLFCNPNRLGCKGTCNFKAQKHVI</sequence>
<evidence type="ECO:0000313" key="2">
    <source>
        <dbReference type="Proteomes" id="UP000215914"/>
    </source>
</evidence>
<dbReference type="EMBL" id="MNCJ02000324">
    <property type="protein sequence ID" value="KAF5791115.1"/>
    <property type="molecule type" value="Genomic_DNA"/>
</dbReference>
<dbReference type="Gramene" id="mRNA:HanXRQr2_Chr09g0390991">
    <property type="protein sequence ID" value="CDS:HanXRQr2_Chr09g0390991.1"/>
    <property type="gene ID" value="HanXRQr2_Chr09g0390991"/>
</dbReference>
<organism evidence="1 2">
    <name type="scientific">Helianthus annuus</name>
    <name type="common">Common sunflower</name>
    <dbReference type="NCBI Taxonomy" id="4232"/>
    <lineage>
        <taxon>Eukaryota</taxon>
        <taxon>Viridiplantae</taxon>
        <taxon>Streptophyta</taxon>
        <taxon>Embryophyta</taxon>
        <taxon>Tracheophyta</taxon>
        <taxon>Spermatophyta</taxon>
        <taxon>Magnoliopsida</taxon>
        <taxon>eudicotyledons</taxon>
        <taxon>Gunneridae</taxon>
        <taxon>Pentapetalae</taxon>
        <taxon>asterids</taxon>
        <taxon>campanulids</taxon>
        <taxon>Asterales</taxon>
        <taxon>Asteraceae</taxon>
        <taxon>Asteroideae</taxon>
        <taxon>Heliantheae alliance</taxon>
        <taxon>Heliantheae</taxon>
        <taxon>Helianthus</taxon>
    </lineage>
</organism>
<dbReference type="AlphaFoldDB" id="A0A9K3I6S3"/>
<reference evidence="1" key="1">
    <citation type="journal article" date="2017" name="Nature">
        <title>The sunflower genome provides insights into oil metabolism, flowering and Asterid evolution.</title>
        <authorList>
            <person name="Badouin H."/>
            <person name="Gouzy J."/>
            <person name="Grassa C.J."/>
            <person name="Murat F."/>
            <person name="Staton S.E."/>
            <person name="Cottret L."/>
            <person name="Lelandais-Briere C."/>
            <person name="Owens G.L."/>
            <person name="Carrere S."/>
            <person name="Mayjonade B."/>
            <person name="Legrand L."/>
            <person name="Gill N."/>
            <person name="Kane N.C."/>
            <person name="Bowers J.E."/>
            <person name="Hubner S."/>
            <person name="Bellec A."/>
            <person name="Berard A."/>
            <person name="Berges H."/>
            <person name="Blanchet N."/>
            <person name="Boniface M.C."/>
            <person name="Brunel D."/>
            <person name="Catrice O."/>
            <person name="Chaidir N."/>
            <person name="Claudel C."/>
            <person name="Donnadieu C."/>
            <person name="Faraut T."/>
            <person name="Fievet G."/>
            <person name="Helmstetter N."/>
            <person name="King M."/>
            <person name="Knapp S.J."/>
            <person name="Lai Z."/>
            <person name="Le Paslier M.C."/>
            <person name="Lippi Y."/>
            <person name="Lorenzon L."/>
            <person name="Mandel J.R."/>
            <person name="Marage G."/>
            <person name="Marchand G."/>
            <person name="Marquand E."/>
            <person name="Bret-Mestries E."/>
            <person name="Morien E."/>
            <person name="Nambeesan S."/>
            <person name="Nguyen T."/>
            <person name="Pegot-Espagnet P."/>
            <person name="Pouilly N."/>
            <person name="Raftis F."/>
            <person name="Sallet E."/>
            <person name="Schiex T."/>
            <person name="Thomas J."/>
            <person name="Vandecasteele C."/>
            <person name="Vares D."/>
            <person name="Vear F."/>
            <person name="Vautrin S."/>
            <person name="Crespi M."/>
            <person name="Mangin B."/>
            <person name="Burke J.M."/>
            <person name="Salse J."/>
            <person name="Munos S."/>
            <person name="Vincourt P."/>
            <person name="Rieseberg L.H."/>
            <person name="Langlade N.B."/>
        </authorList>
    </citation>
    <scope>NUCLEOTIDE SEQUENCE</scope>
    <source>
        <tissue evidence="1">Leaves</tissue>
    </source>
</reference>
<keyword evidence="2" id="KW-1185">Reference proteome</keyword>
<evidence type="ECO:0000313" key="1">
    <source>
        <dbReference type="EMBL" id="KAF5791115.1"/>
    </source>
</evidence>
<protein>
    <submittedName>
        <fullName evidence="1">Uncharacterized protein</fullName>
    </submittedName>
</protein>
<proteinExistence type="predicted"/>
<gene>
    <name evidence="1" type="ORF">HanXRQr2_Chr09g0390991</name>
</gene>